<dbReference type="PANTHER" id="PTHR41244">
    <property type="entry name" value="RHAMNAN SYNTHESIS F"/>
    <property type="match status" value="1"/>
</dbReference>
<accession>A0A3A9ABB4</accession>
<comment type="caution">
    <text evidence="1">The sequence shown here is derived from an EMBL/GenBank/DDBJ whole genome shotgun (WGS) entry which is preliminary data.</text>
</comment>
<gene>
    <name evidence="1" type="ORF">D7V94_19005</name>
</gene>
<evidence type="ECO:0000313" key="2">
    <source>
        <dbReference type="Proteomes" id="UP000280696"/>
    </source>
</evidence>
<name>A0A3A9ABB4_9FIRM</name>
<dbReference type="AlphaFoldDB" id="A0A3A9ABB4"/>
<dbReference type="PANTHER" id="PTHR41244:SF1">
    <property type="entry name" value="GLYCOSYLTRANSFERASE"/>
    <property type="match status" value="1"/>
</dbReference>
<evidence type="ECO:0000313" key="1">
    <source>
        <dbReference type="EMBL" id="RKI88667.1"/>
    </source>
</evidence>
<dbReference type="CDD" id="cd11579">
    <property type="entry name" value="Glyco_tran_WbsX"/>
    <property type="match status" value="1"/>
</dbReference>
<dbReference type="Proteomes" id="UP000280696">
    <property type="component" value="Unassembled WGS sequence"/>
</dbReference>
<evidence type="ECO:0008006" key="3">
    <source>
        <dbReference type="Google" id="ProtNLM"/>
    </source>
</evidence>
<reference evidence="1 2" key="1">
    <citation type="submission" date="2018-09" db="EMBL/GenBank/DDBJ databases">
        <title>Murine metabolic-syndrome-specific gut microbial biobank.</title>
        <authorList>
            <person name="Liu C."/>
        </authorList>
    </citation>
    <scope>NUCLEOTIDE SEQUENCE [LARGE SCALE GENOMIC DNA]</scope>
    <source>
        <strain evidence="1 2">0.1xD8-82</strain>
    </source>
</reference>
<protein>
    <recommendedName>
        <fullName evidence="3">Glycosyl transferase</fullName>
    </recommendedName>
</protein>
<organism evidence="1 2">
    <name type="scientific">Parablautia intestinalis</name>
    <dbReference type="NCBI Taxonomy" id="2320100"/>
    <lineage>
        <taxon>Bacteria</taxon>
        <taxon>Bacillati</taxon>
        <taxon>Bacillota</taxon>
        <taxon>Clostridia</taxon>
        <taxon>Lachnospirales</taxon>
        <taxon>Lachnospiraceae</taxon>
        <taxon>Parablautia</taxon>
    </lineage>
</organism>
<dbReference type="OrthoDB" id="9816424at2"/>
<sequence>MSYYEYIERDKILDKRLKTIAVYLPQFHEVKENSEWWGEGFTEWTAVKSAEKYFPEHNQPRVPLHKNYYDLSQKSTMIWQAELAKKFDIYGFCFYHYYFKDGKKILEKPAENLLKWKDIDLPFCFCWANETWTRTWSKINNGAPWASKFDKSGNVEKEVLLLQEYGKENEWRAHFEYLLPFFMDDRYIKKDNKPVFLIYKPDDILDLDEMICKWNEWARSAGLDGVYMIITDSYKSSEADATIIRGADAFVDRHPFGEENVIKYSHGILVRDYDSLWINGLRIKPEGNKQTYLEAFVDFDATPRHEKRGWYIEGVTPEKFEKYAYELAIKNLKWGNEFYFINAWNEWGESNYLEPDEKNGYAYLEALKRISNKCNNEFLDVDSEWKIIEENTKTVAKLRVENEKIQYIESQNSNEAIRELQLLKYRECYNLMERWLKIKESNQDFISFLLSKNIKKIFIYGFGAIGQHFYNEVKDSAIEIVGITDKKGIKQGSVDATIYDANVPYPQCDAIIITVVSGREEIVKELRSRCENDILTLWDIVNQMVKNYG</sequence>
<dbReference type="Gene3D" id="3.20.20.80">
    <property type="entry name" value="Glycosidases"/>
    <property type="match status" value="1"/>
</dbReference>
<dbReference type="EMBL" id="RAYQ01000026">
    <property type="protein sequence ID" value="RKI88667.1"/>
    <property type="molecule type" value="Genomic_DNA"/>
</dbReference>
<dbReference type="InterPro" id="IPR032719">
    <property type="entry name" value="WbsX"/>
</dbReference>
<keyword evidence="2" id="KW-1185">Reference proteome</keyword>
<dbReference type="Pfam" id="PF14307">
    <property type="entry name" value="Glyco_tran_WbsX"/>
    <property type="match status" value="1"/>
</dbReference>
<proteinExistence type="predicted"/>